<name>A0ACC1HVQ7_9FUNG</name>
<proteinExistence type="predicted"/>
<protein>
    <submittedName>
        <fullName evidence="1">Uncharacterized protein</fullName>
    </submittedName>
</protein>
<dbReference type="EMBL" id="JAMZIH010000403">
    <property type="protein sequence ID" value="KAJ1679405.1"/>
    <property type="molecule type" value="Genomic_DNA"/>
</dbReference>
<keyword evidence="2" id="KW-1185">Reference proteome</keyword>
<dbReference type="Proteomes" id="UP001145114">
    <property type="component" value="Unassembled WGS sequence"/>
</dbReference>
<sequence>MDAAVTTIDAGVIDAAAIYTQPPVSLALLPLDIKFVQGFVIGSLALTSLFHALRIFQLVTTEKALAWVLTLTTSFVVAACSMPYLCVLARNRWDVRAVIRSDDLSNLATGFFASYLAWDLILGMIYYRARIQVLTGYIHHTAYLALVVRAAMLNYTAVFMMFCVMEVPTIILAFGHMQPQWRRDDLFSGVFFVTRIVLHLALMLGFYRMYPDRIIWKVVLAAFSLHVYWFYNILAQWRRLGCKQRGK</sequence>
<reference evidence="1" key="1">
    <citation type="submission" date="2022-06" db="EMBL/GenBank/DDBJ databases">
        <title>Phylogenomic reconstructions and comparative analyses of Kickxellomycotina fungi.</title>
        <authorList>
            <person name="Reynolds N.K."/>
            <person name="Stajich J.E."/>
            <person name="Barry K."/>
            <person name="Grigoriev I.V."/>
            <person name="Crous P."/>
            <person name="Smith M.E."/>
        </authorList>
    </citation>
    <scope>NUCLEOTIDE SEQUENCE</scope>
    <source>
        <strain evidence="1">RSA 2271</strain>
    </source>
</reference>
<evidence type="ECO:0000313" key="1">
    <source>
        <dbReference type="EMBL" id="KAJ1679405.1"/>
    </source>
</evidence>
<gene>
    <name evidence="1" type="ORF">EV182_002118</name>
</gene>
<organism evidence="1 2">
    <name type="scientific">Spiromyces aspiralis</name>
    <dbReference type="NCBI Taxonomy" id="68401"/>
    <lineage>
        <taxon>Eukaryota</taxon>
        <taxon>Fungi</taxon>
        <taxon>Fungi incertae sedis</taxon>
        <taxon>Zoopagomycota</taxon>
        <taxon>Kickxellomycotina</taxon>
        <taxon>Kickxellomycetes</taxon>
        <taxon>Kickxellales</taxon>
        <taxon>Kickxellaceae</taxon>
        <taxon>Spiromyces</taxon>
    </lineage>
</organism>
<evidence type="ECO:0000313" key="2">
    <source>
        <dbReference type="Proteomes" id="UP001145114"/>
    </source>
</evidence>
<accession>A0ACC1HVQ7</accession>
<comment type="caution">
    <text evidence="1">The sequence shown here is derived from an EMBL/GenBank/DDBJ whole genome shotgun (WGS) entry which is preliminary data.</text>
</comment>